<dbReference type="RefSeq" id="WP_004073383.1">
    <property type="nucleotide sequence ID" value="NZ_CM001488.1"/>
</dbReference>
<protein>
    <recommendedName>
        <fullName evidence="3">Glycosyltransferase</fullName>
    </recommendedName>
</protein>
<dbReference type="STRING" id="879212.DespoDRAFT_02109"/>
<evidence type="ECO:0000313" key="2">
    <source>
        <dbReference type="Proteomes" id="UP000005778"/>
    </source>
</evidence>
<keyword evidence="2" id="KW-1185">Reference proteome</keyword>
<name>I5B3D5_9BACT</name>
<dbReference type="eggNOG" id="COG3222">
    <property type="taxonomic scope" value="Bacteria"/>
</dbReference>
<dbReference type="PANTHER" id="PTHR36529">
    <property type="entry name" value="SLL1095 PROTEIN"/>
    <property type="match status" value="1"/>
</dbReference>
<dbReference type="Gene3D" id="3.90.550.10">
    <property type="entry name" value="Spore Coat Polysaccharide Biosynthesis Protein SpsA, Chain A"/>
    <property type="match status" value="1"/>
</dbReference>
<accession>I5B3D5</accession>
<reference evidence="1 2" key="2">
    <citation type="submission" date="2012-02" db="EMBL/GenBank/DDBJ databases">
        <title>Improved High-Quality Draft sequence of Desulfobacter postgatei 2ac9.</title>
        <authorList>
            <consortium name="US DOE Joint Genome Institute"/>
            <person name="Lucas S."/>
            <person name="Han J."/>
            <person name="Lapidus A."/>
            <person name="Cheng J.-F."/>
            <person name="Goodwin L."/>
            <person name="Pitluck S."/>
            <person name="Peters L."/>
            <person name="Ovchinnikova G."/>
            <person name="Held B."/>
            <person name="Detter J.C."/>
            <person name="Han C."/>
            <person name="Tapia R."/>
            <person name="Land M."/>
            <person name="Hauser L."/>
            <person name="Kyrpides N."/>
            <person name="Ivanova N."/>
            <person name="Pagani I."/>
            <person name="Orellana R."/>
            <person name="Lovley D."/>
            <person name="Woyke T."/>
        </authorList>
    </citation>
    <scope>NUCLEOTIDE SEQUENCE [LARGE SCALE GENOMIC DNA]</scope>
    <source>
        <strain evidence="1 2">2ac9</strain>
    </source>
</reference>
<dbReference type="Pfam" id="PF09837">
    <property type="entry name" value="DUF2064"/>
    <property type="match status" value="1"/>
</dbReference>
<reference evidence="1 2" key="1">
    <citation type="submission" date="2011-09" db="EMBL/GenBank/DDBJ databases">
        <authorList>
            <consortium name="US DOE Joint Genome Institute (JGI-PGF)"/>
            <person name="Lucas S."/>
            <person name="Han J."/>
            <person name="Lapidus A."/>
            <person name="Cheng J.-F."/>
            <person name="Goodwin L."/>
            <person name="Pitluck S."/>
            <person name="Peters L."/>
            <person name="Land M.L."/>
            <person name="Hauser L."/>
            <person name="Orellana R."/>
            <person name="Lovley D."/>
            <person name="Woyke T.J."/>
        </authorList>
    </citation>
    <scope>NUCLEOTIDE SEQUENCE [LARGE SCALE GENOMIC DNA]</scope>
    <source>
        <strain evidence="1 2">2ac9</strain>
    </source>
</reference>
<dbReference type="AlphaFoldDB" id="I5B3D5"/>
<gene>
    <name evidence="1" type="ORF">DespoDRAFT_02109</name>
</gene>
<proteinExistence type="predicted"/>
<dbReference type="InterPro" id="IPR018641">
    <property type="entry name" value="Trfase_1_rSAM/seldom-assoc"/>
</dbReference>
<dbReference type="SUPFAM" id="SSF53448">
    <property type="entry name" value="Nucleotide-diphospho-sugar transferases"/>
    <property type="match status" value="1"/>
</dbReference>
<dbReference type="NCBIfam" id="TIGR04282">
    <property type="entry name" value="glyco_like_cofC"/>
    <property type="match status" value="1"/>
</dbReference>
<dbReference type="Proteomes" id="UP000005778">
    <property type="component" value="Chromosome"/>
</dbReference>
<sequence>MDTDRYHRGQPCVKMTKNNAVIIFIRSPEKGRVKTRLAKGVGDTAALALYRCFVMDILDMVRSTPWALRVYYYPENAIHHIRDWLGEDLDLFPQKGTTLGKKMENALADTFTAGYERAVLIGSDLPDLPSQILDTAFKALEQCSAAIGPSHDGGYYLIGFTAKGFTPRIFHGIPWGTDQVFDLTLNRCKDHHVSHCTLPVWRDIDTQKDLAFLNLDPVGKTAVHTTNYLLKQGVKF</sequence>
<dbReference type="InterPro" id="IPR029044">
    <property type="entry name" value="Nucleotide-diphossugar_trans"/>
</dbReference>
<evidence type="ECO:0008006" key="3">
    <source>
        <dbReference type="Google" id="ProtNLM"/>
    </source>
</evidence>
<dbReference type="HOGENOM" id="CLU_075662_2_0_7"/>
<dbReference type="EMBL" id="CM001488">
    <property type="protein sequence ID" value="EIM63998.1"/>
    <property type="molecule type" value="Genomic_DNA"/>
</dbReference>
<evidence type="ECO:0000313" key="1">
    <source>
        <dbReference type="EMBL" id="EIM63998.1"/>
    </source>
</evidence>
<dbReference type="PANTHER" id="PTHR36529:SF1">
    <property type="entry name" value="GLYCOSYLTRANSFERASE"/>
    <property type="match status" value="1"/>
</dbReference>
<organism evidence="1 2">
    <name type="scientific">Desulfobacter postgatei 2ac9</name>
    <dbReference type="NCBI Taxonomy" id="879212"/>
    <lineage>
        <taxon>Bacteria</taxon>
        <taxon>Pseudomonadati</taxon>
        <taxon>Thermodesulfobacteriota</taxon>
        <taxon>Desulfobacteria</taxon>
        <taxon>Desulfobacterales</taxon>
        <taxon>Desulfobacteraceae</taxon>
        <taxon>Desulfobacter</taxon>
    </lineage>
</organism>